<dbReference type="Proteomes" id="UP001500305">
    <property type="component" value="Unassembled WGS sequence"/>
</dbReference>
<dbReference type="Gene3D" id="3.40.50.1820">
    <property type="entry name" value="alpha/beta hydrolase"/>
    <property type="match status" value="1"/>
</dbReference>
<evidence type="ECO:0000259" key="2">
    <source>
        <dbReference type="Pfam" id="PF01738"/>
    </source>
</evidence>
<feature type="domain" description="Dienelactone hydrolase" evidence="2">
    <location>
        <begin position="34"/>
        <end position="74"/>
    </location>
</feature>
<accession>A0ABP5RQ40</accession>
<keyword evidence="4" id="KW-1185">Reference proteome</keyword>
<dbReference type="EMBL" id="BAAATR010000038">
    <property type="protein sequence ID" value="GAA2269297.1"/>
    <property type="molecule type" value="Genomic_DNA"/>
</dbReference>
<name>A0ABP5RQ40_9ACTN</name>
<evidence type="ECO:0000313" key="4">
    <source>
        <dbReference type="Proteomes" id="UP001500305"/>
    </source>
</evidence>
<protein>
    <recommendedName>
        <fullName evidence="2">Dienelactone hydrolase domain-containing protein</fullName>
    </recommendedName>
</protein>
<sequence>MASSSADPLLAEQVAARPGSSARSRPRSMVQVLRHECVAYPGVGHGFLGAGADDPAGSAAAADAWRRVRELFESSGLSAGAGAQGLG</sequence>
<dbReference type="InterPro" id="IPR029058">
    <property type="entry name" value="AB_hydrolase_fold"/>
</dbReference>
<comment type="caution">
    <text evidence="3">The sequence shown here is derived from an EMBL/GenBank/DDBJ whole genome shotgun (WGS) entry which is preliminary data.</text>
</comment>
<gene>
    <name evidence="3" type="ORF">GCM10010430_63470</name>
</gene>
<feature type="region of interest" description="Disordered" evidence="1">
    <location>
        <begin position="1"/>
        <end position="27"/>
    </location>
</feature>
<organism evidence="3 4">
    <name type="scientific">Kitasatospora cystarginea</name>
    <dbReference type="NCBI Taxonomy" id="58350"/>
    <lineage>
        <taxon>Bacteria</taxon>
        <taxon>Bacillati</taxon>
        <taxon>Actinomycetota</taxon>
        <taxon>Actinomycetes</taxon>
        <taxon>Kitasatosporales</taxon>
        <taxon>Streptomycetaceae</taxon>
        <taxon>Kitasatospora</taxon>
    </lineage>
</organism>
<dbReference type="RefSeq" id="WP_344639988.1">
    <property type="nucleotide sequence ID" value="NZ_BAAATR010000038.1"/>
</dbReference>
<evidence type="ECO:0000256" key="1">
    <source>
        <dbReference type="SAM" id="MobiDB-lite"/>
    </source>
</evidence>
<dbReference type="Pfam" id="PF01738">
    <property type="entry name" value="DLH"/>
    <property type="match status" value="1"/>
</dbReference>
<evidence type="ECO:0000313" key="3">
    <source>
        <dbReference type="EMBL" id="GAA2269297.1"/>
    </source>
</evidence>
<reference evidence="4" key="1">
    <citation type="journal article" date="2019" name="Int. J. Syst. Evol. Microbiol.">
        <title>The Global Catalogue of Microorganisms (GCM) 10K type strain sequencing project: providing services to taxonomists for standard genome sequencing and annotation.</title>
        <authorList>
            <consortium name="The Broad Institute Genomics Platform"/>
            <consortium name="The Broad Institute Genome Sequencing Center for Infectious Disease"/>
            <person name="Wu L."/>
            <person name="Ma J."/>
        </authorList>
    </citation>
    <scope>NUCLEOTIDE SEQUENCE [LARGE SCALE GENOMIC DNA]</scope>
    <source>
        <strain evidence="4">JCM 7356</strain>
    </source>
</reference>
<dbReference type="InterPro" id="IPR002925">
    <property type="entry name" value="Dienelactn_hydro"/>
</dbReference>
<proteinExistence type="predicted"/>